<evidence type="ECO:0000256" key="1">
    <source>
        <dbReference type="SAM" id="MobiDB-lite"/>
    </source>
</evidence>
<dbReference type="AlphaFoldDB" id="A0A4Y2BFH1"/>
<feature type="region of interest" description="Disordered" evidence="1">
    <location>
        <begin position="23"/>
        <end position="46"/>
    </location>
</feature>
<dbReference type="Proteomes" id="UP000499080">
    <property type="component" value="Unassembled WGS sequence"/>
</dbReference>
<protein>
    <submittedName>
        <fullName evidence="2">Uncharacterized protein</fullName>
    </submittedName>
</protein>
<feature type="compositionally biased region" description="Basic and acidic residues" evidence="1">
    <location>
        <begin position="23"/>
        <end position="43"/>
    </location>
</feature>
<name>A0A4Y2BFH1_ARAVE</name>
<evidence type="ECO:0000313" key="3">
    <source>
        <dbReference type="Proteomes" id="UP000499080"/>
    </source>
</evidence>
<keyword evidence="3" id="KW-1185">Reference proteome</keyword>
<evidence type="ECO:0000313" key="2">
    <source>
        <dbReference type="EMBL" id="GBL90723.1"/>
    </source>
</evidence>
<reference evidence="2 3" key="1">
    <citation type="journal article" date="2019" name="Sci. Rep.">
        <title>Orb-weaving spider Araneus ventricosus genome elucidates the spidroin gene catalogue.</title>
        <authorList>
            <person name="Kono N."/>
            <person name="Nakamura H."/>
            <person name="Ohtoshi R."/>
            <person name="Moran D.A.P."/>
            <person name="Shinohara A."/>
            <person name="Yoshida Y."/>
            <person name="Fujiwara M."/>
            <person name="Mori M."/>
            <person name="Tomita M."/>
            <person name="Arakawa K."/>
        </authorList>
    </citation>
    <scope>NUCLEOTIDE SEQUENCE [LARGE SCALE GENOMIC DNA]</scope>
</reference>
<dbReference type="EMBL" id="BGPR01000073">
    <property type="protein sequence ID" value="GBL90723.1"/>
    <property type="molecule type" value="Genomic_DNA"/>
</dbReference>
<gene>
    <name evidence="2" type="ORF">AVEN_219378_1</name>
</gene>
<comment type="caution">
    <text evidence="2">The sequence shown here is derived from an EMBL/GenBank/DDBJ whole genome shotgun (WGS) entry which is preliminary data.</text>
</comment>
<proteinExistence type="predicted"/>
<accession>A0A4Y2BFH1</accession>
<organism evidence="2 3">
    <name type="scientific">Araneus ventricosus</name>
    <name type="common">Orbweaver spider</name>
    <name type="synonym">Epeira ventricosa</name>
    <dbReference type="NCBI Taxonomy" id="182803"/>
    <lineage>
        <taxon>Eukaryota</taxon>
        <taxon>Metazoa</taxon>
        <taxon>Ecdysozoa</taxon>
        <taxon>Arthropoda</taxon>
        <taxon>Chelicerata</taxon>
        <taxon>Arachnida</taxon>
        <taxon>Araneae</taxon>
        <taxon>Araneomorphae</taxon>
        <taxon>Entelegynae</taxon>
        <taxon>Araneoidea</taxon>
        <taxon>Araneidae</taxon>
        <taxon>Araneus</taxon>
    </lineage>
</organism>
<sequence>MMRAPLHTPEPTIDKVIEQLRDNPESPDDLMVRSRFGDRRVPDSKSYSMKDPSYIWVWNALRLTSKDRRLPVGVVSKFEEGVPVQASFSSSGHCSKL</sequence>